<dbReference type="EMBL" id="JADBEC010000002">
    <property type="protein sequence ID" value="MBE1508525.1"/>
    <property type="molecule type" value="Genomic_DNA"/>
</dbReference>
<organism evidence="1 2">
    <name type="scientific">Rhizobium viscosum</name>
    <name type="common">Arthrobacter viscosus</name>
    <dbReference type="NCBI Taxonomy" id="1673"/>
    <lineage>
        <taxon>Bacteria</taxon>
        <taxon>Pseudomonadati</taxon>
        <taxon>Pseudomonadota</taxon>
        <taxon>Alphaproteobacteria</taxon>
        <taxon>Hyphomicrobiales</taxon>
        <taxon>Rhizobiaceae</taxon>
        <taxon>Rhizobium/Agrobacterium group</taxon>
        <taxon>Rhizobium</taxon>
    </lineage>
</organism>
<comment type="caution">
    <text evidence="1">The sequence shown here is derived from an EMBL/GenBank/DDBJ whole genome shotgun (WGS) entry which is preliminary data.</text>
</comment>
<gene>
    <name evidence="1" type="ORF">H4W29_005770</name>
</gene>
<sequence length="55" mass="5701">MALCARAVPVTAVTASPTTLVVEADGPALDLISTSPEVNPAAQFKREFLAGYILL</sequence>
<protein>
    <submittedName>
        <fullName evidence="1">Uncharacterized protein</fullName>
    </submittedName>
</protein>
<reference evidence="1 2" key="1">
    <citation type="submission" date="2020-10" db="EMBL/GenBank/DDBJ databases">
        <title>Sequencing the genomes of 1000 actinobacteria strains.</title>
        <authorList>
            <person name="Klenk H.-P."/>
        </authorList>
    </citation>
    <scope>NUCLEOTIDE SEQUENCE [LARGE SCALE GENOMIC DNA]</scope>
    <source>
        <strain evidence="1 2">DSM 7307</strain>
    </source>
</reference>
<dbReference type="Proteomes" id="UP000620262">
    <property type="component" value="Unassembled WGS sequence"/>
</dbReference>
<evidence type="ECO:0000313" key="1">
    <source>
        <dbReference type="EMBL" id="MBE1508525.1"/>
    </source>
</evidence>
<keyword evidence="2" id="KW-1185">Reference proteome</keyword>
<proteinExistence type="predicted"/>
<evidence type="ECO:0000313" key="2">
    <source>
        <dbReference type="Proteomes" id="UP000620262"/>
    </source>
</evidence>
<accession>A0ABR9IZK9</accession>
<name>A0ABR9IZK9_RHIVS</name>